<reference evidence="2" key="1">
    <citation type="submission" date="2017-06" db="EMBL/GenBank/DDBJ databases">
        <title>Complete Genome Sequence of Mycobacterium shigaense.</title>
        <authorList>
            <person name="Fukano H."/>
            <person name="Yoshida M."/>
            <person name="Kazumi Y."/>
            <person name="Ogura Y."/>
            <person name="Mitarai S."/>
            <person name="Hayashi T."/>
            <person name="Hoshino Y."/>
        </authorList>
    </citation>
    <scope>NUCLEOTIDE SEQUENCE [LARGE SCALE GENOMIC DNA]</scope>
    <source>
        <strain evidence="2">UN-152</strain>
    </source>
</reference>
<proteinExistence type="predicted"/>
<dbReference type="EMBL" id="AP018164">
    <property type="protein sequence ID" value="BAX90675.1"/>
    <property type="molecule type" value="Genomic_DNA"/>
</dbReference>
<evidence type="ECO:0000313" key="2">
    <source>
        <dbReference type="Proteomes" id="UP000217736"/>
    </source>
</evidence>
<dbReference type="RefSeq" id="WP_096436799.1">
    <property type="nucleotide sequence ID" value="NZ_AP018164.1"/>
</dbReference>
<dbReference type="Proteomes" id="UP000217736">
    <property type="component" value="Chromosome"/>
</dbReference>
<dbReference type="OrthoDB" id="4730434at2"/>
<organism evidence="1 2">
    <name type="scientific">Mycobacterium shigaense</name>
    <dbReference type="NCBI Taxonomy" id="722731"/>
    <lineage>
        <taxon>Bacteria</taxon>
        <taxon>Bacillati</taxon>
        <taxon>Actinomycetota</taxon>
        <taxon>Actinomycetes</taxon>
        <taxon>Mycobacteriales</taxon>
        <taxon>Mycobacteriaceae</taxon>
        <taxon>Mycobacterium</taxon>
        <taxon>Mycobacterium simiae complex</taxon>
    </lineage>
</organism>
<dbReference type="KEGG" id="mshg:MSG_00510"/>
<sequence>MSGGFFGGFGGPGFDGPGGFGGGPGGFGFGGPGGFGGGWGKHGWGQGEPGGPGFGSGPGGFGFGGPGGLPPLKRAAFVTAALLVDGPADAAQIVQRVADATDGAFTPPQDRVELAIGLLAGRGVVKVDNGVATLTELGENLLKYRGVSSESAHAFLKHRAKHADVFKIRRTFFEVAGLARTIAWTGTDEQKQQLAETRTKLLEALTDVKKTLHRVLGED</sequence>
<accession>A0A1Z4ECI4</accession>
<protein>
    <submittedName>
        <fullName evidence="1">Uncharacterized protein</fullName>
    </submittedName>
</protein>
<keyword evidence="2" id="KW-1185">Reference proteome</keyword>
<dbReference type="AlphaFoldDB" id="A0A1Z4ECI4"/>
<gene>
    <name evidence="1" type="ORF">MSG_00510</name>
</gene>
<evidence type="ECO:0000313" key="1">
    <source>
        <dbReference type="EMBL" id="BAX90675.1"/>
    </source>
</evidence>
<name>A0A1Z4ECI4_9MYCO</name>